<dbReference type="EMBL" id="BARW01002117">
    <property type="protein sequence ID" value="GAI67706.1"/>
    <property type="molecule type" value="Genomic_DNA"/>
</dbReference>
<sequence length="150" mass="16405">MPSMNTPGIKASDVWAGVGLKKYTLAKIHQANPVTSDWYTILDTTLNVILSYIIVKHTYTEARGLTIQITIDGVVMTSATIDVTNDENWFVYIDPTATAEPIVGAATTVIPVYQFIPLEGRSVKVEFRTLELIDGGAALQGAAHYHVREP</sequence>
<evidence type="ECO:0008006" key="2">
    <source>
        <dbReference type="Google" id="ProtNLM"/>
    </source>
</evidence>
<accession>X1RL67</accession>
<dbReference type="AlphaFoldDB" id="X1RL67"/>
<organism evidence="1">
    <name type="scientific">marine sediment metagenome</name>
    <dbReference type="NCBI Taxonomy" id="412755"/>
    <lineage>
        <taxon>unclassified sequences</taxon>
        <taxon>metagenomes</taxon>
        <taxon>ecological metagenomes</taxon>
    </lineage>
</organism>
<name>X1RL67_9ZZZZ</name>
<evidence type="ECO:0000313" key="1">
    <source>
        <dbReference type="EMBL" id="GAI67706.1"/>
    </source>
</evidence>
<reference evidence="1" key="1">
    <citation type="journal article" date="2014" name="Front. Microbiol.">
        <title>High frequency of phylogenetically diverse reductive dehalogenase-homologous genes in deep subseafloor sedimentary metagenomes.</title>
        <authorList>
            <person name="Kawai M."/>
            <person name="Futagami T."/>
            <person name="Toyoda A."/>
            <person name="Takaki Y."/>
            <person name="Nishi S."/>
            <person name="Hori S."/>
            <person name="Arai W."/>
            <person name="Tsubouchi T."/>
            <person name="Morono Y."/>
            <person name="Uchiyama I."/>
            <person name="Ito T."/>
            <person name="Fujiyama A."/>
            <person name="Inagaki F."/>
            <person name="Takami H."/>
        </authorList>
    </citation>
    <scope>NUCLEOTIDE SEQUENCE</scope>
    <source>
        <strain evidence="1">Expedition CK06-06</strain>
    </source>
</reference>
<gene>
    <name evidence="1" type="ORF">S12H4_06144</name>
</gene>
<protein>
    <recommendedName>
        <fullName evidence="2">F5/8 type C domain-containing protein</fullName>
    </recommendedName>
</protein>
<proteinExistence type="predicted"/>
<comment type="caution">
    <text evidence="1">The sequence shown here is derived from an EMBL/GenBank/DDBJ whole genome shotgun (WGS) entry which is preliminary data.</text>
</comment>